<evidence type="ECO:0000313" key="9">
    <source>
        <dbReference type="EMBL" id="PRY19945.1"/>
    </source>
</evidence>
<protein>
    <submittedName>
        <fullName evidence="9">Carbohydrate ABC transporter membrane protein 1 (CUT1 family)</fullName>
    </submittedName>
</protein>
<evidence type="ECO:0000256" key="4">
    <source>
        <dbReference type="ARBA" id="ARBA00022692"/>
    </source>
</evidence>
<evidence type="ECO:0000256" key="7">
    <source>
        <dbReference type="RuleBase" id="RU363032"/>
    </source>
</evidence>
<evidence type="ECO:0000256" key="1">
    <source>
        <dbReference type="ARBA" id="ARBA00004651"/>
    </source>
</evidence>
<keyword evidence="6 7" id="KW-0472">Membrane</keyword>
<evidence type="ECO:0000256" key="2">
    <source>
        <dbReference type="ARBA" id="ARBA00022448"/>
    </source>
</evidence>
<keyword evidence="5 7" id="KW-1133">Transmembrane helix</keyword>
<sequence>MTTSVTSPLDRRRHLTGMAFVTPTLLVITAILVYPILQSIVLSFGTSSLDGSEPYQFVGLKHYAALAQTERFWNALGVTLTFTALSIPLELIMGIGLAVLLNESFRGKGIARLAVLFPWALPTALNTLMWRWMYNTDYGLFNAVALQSGVVDRPINWLGDETLAMLSMVVVAVWKTSSFMALIILAGLQSIPRELYEAGRMDGMTRWQEFREITLPLLKGPILVALIIRSMDALRTFELPFNLTDGGPVTATESLSLYAYKVMFDFIEFNFGAAIVVVQFLVIFAMSLIYILTLRNKD</sequence>
<keyword evidence="4 7" id="KW-0812">Transmembrane</keyword>
<feature type="transmembrane region" description="Helical" evidence="7">
    <location>
        <begin position="209"/>
        <end position="228"/>
    </location>
</feature>
<dbReference type="Pfam" id="PF00528">
    <property type="entry name" value="BPD_transp_1"/>
    <property type="match status" value="1"/>
</dbReference>
<comment type="subcellular location">
    <subcellularLocation>
        <location evidence="1 7">Cell membrane</location>
        <topology evidence="1 7">Multi-pass membrane protein</topology>
    </subcellularLocation>
</comment>
<dbReference type="RefSeq" id="WP_245925248.1">
    <property type="nucleotide sequence ID" value="NZ_PVTD01000016.1"/>
</dbReference>
<name>A0A2T0RFL2_9RHOB</name>
<dbReference type="GO" id="GO:0055085">
    <property type="term" value="P:transmembrane transport"/>
    <property type="evidence" value="ECO:0007669"/>
    <property type="project" value="InterPro"/>
</dbReference>
<feature type="transmembrane region" description="Helical" evidence="7">
    <location>
        <begin position="163"/>
        <end position="188"/>
    </location>
</feature>
<dbReference type="GO" id="GO:0005886">
    <property type="term" value="C:plasma membrane"/>
    <property type="evidence" value="ECO:0007669"/>
    <property type="project" value="UniProtKB-SubCell"/>
</dbReference>
<feature type="transmembrane region" description="Helical" evidence="7">
    <location>
        <begin position="15"/>
        <end position="37"/>
    </location>
</feature>
<dbReference type="AlphaFoldDB" id="A0A2T0RFL2"/>
<feature type="transmembrane region" description="Helical" evidence="7">
    <location>
        <begin position="75"/>
        <end position="101"/>
    </location>
</feature>
<reference evidence="9 10" key="1">
    <citation type="submission" date="2018-03" db="EMBL/GenBank/DDBJ databases">
        <title>Genomic Encyclopedia of Archaeal and Bacterial Type Strains, Phase II (KMG-II): from individual species to whole genera.</title>
        <authorList>
            <person name="Goeker M."/>
        </authorList>
    </citation>
    <scope>NUCLEOTIDE SEQUENCE [LARGE SCALE GENOMIC DNA]</scope>
    <source>
        <strain evidence="9 10">DSM 29328</strain>
    </source>
</reference>
<gene>
    <name evidence="9" type="ORF">CLV78_11635</name>
</gene>
<comment type="similarity">
    <text evidence="7">Belongs to the binding-protein-dependent transport system permease family.</text>
</comment>
<evidence type="ECO:0000256" key="5">
    <source>
        <dbReference type="ARBA" id="ARBA00022989"/>
    </source>
</evidence>
<dbReference type="SUPFAM" id="SSF161098">
    <property type="entry name" value="MetI-like"/>
    <property type="match status" value="1"/>
</dbReference>
<dbReference type="CDD" id="cd06261">
    <property type="entry name" value="TM_PBP2"/>
    <property type="match status" value="1"/>
</dbReference>
<dbReference type="Proteomes" id="UP000239480">
    <property type="component" value="Unassembled WGS sequence"/>
</dbReference>
<keyword evidence="3" id="KW-1003">Cell membrane</keyword>
<dbReference type="InterPro" id="IPR000515">
    <property type="entry name" value="MetI-like"/>
</dbReference>
<dbReference type="PROSITE" id="PS50928">
    <property type="entry name" value="ABC_TM1"/>
    <property type="match status" value="1"/>
</dbReference>
<accession>A0A2T0RFL2</accession>
<feature type="domain" description="ABC transmembrane type-1" evidence="8">
    <location>
        <begin position="76"/>
        <end position="290"/>
    </location>
</feature>
<evidence type="ECO:0000256" key="3">
    <source>
        <dbReference type="ARBA" id="ARBA00022475"/>
    </source>
</evidence>
<feature type="transmembrane region" description="Helical" evidence="7">
    <location>
        <begin position="113"/>
        <end position="133"/>
    </location>
</feature>
<comment type="caution">
    <text evidence="9">The sequence shown here is derived from an EMBL/GenBank/DDBJ whole genome shotgun (WGS) entry which is preliminary data.</text>
</comment>
<proteinExistence type="inferred from homology"/>
<evidence type="ECO:0000256" key="6">
    <source>
        <dbReference type="ARBA" id="ARBA00023136"/>
    </source>
</evidence>
<evidence type="ECO:0000313" key="10">
    <source>
        <dbReference type="Proteomes" id="UP000239480"/>
    </source>
</evidence>
<keyword evidence="2 7" id="KW-0813">Transport</keyword>
<dbReference type="InterPro" id="IPR035906">
    <property type="entry name" value="MetI-like_sf"/>
</dbReference>
<keyword evidence="10" id="KW-1185">Reference proteome</keyword>
<dbReference type="EMBL" id="PVTD01000016">
    <property type="protein sequence ID" value="PRY19945.1"/>
    <property type="molecule type" value="Genomic_DNA"/>
</dbReference>
<organism evidence="9 10">
    <name type="scientific">Aliiruegeria haliotis</name>
    <dbReference type="NCBI Taxonomy" id="1280846"/>
    <lineage>
        <taxon>Bacteria</taxon>
        <taxon>Pseudomonadati</taxon>
        <taxon>Pseudomonadota</taxon>
        <taxon>Alphaproteobacteria</taxon>
        <taxon>Rhodobacterales</taxon>
        <taxon>Roseobacteraceae</taxon>
        <taxon>Aliiruegeria</taxon>
    </lineage>
</organism>
<feature type="transmembrane region" description="Helical" evidence="7">
    <location>
        <begin position="271"/>
        <end position="292"/>
    </location>
</feature>
<dbReference type="PANTHER" id="PTHR43005:SF1">
    <property type="entry name" value="SPERMIDINE_PUTRESCINE TRANSPORT SYSTEM PERMEASE PROTEIN"/>
    <property type="match status" value="1"/>
</dbReference>
<evidence type="ECO:0000259" key="8">
    <source>
        <dbReference type="PROSITE" id="PS50928"/>
    </source>
</evidence>
<dbReference type="PANTHER" id="PTHR43005">
    <property type="entry name" value="BLR7065 PROTEIN"/>
    <property type="match status" value="1"/>
</dbReference>
<dbReference type="Gene3D" id="1.10.3720.10">
    <property type="entry name" value="MetI-like"/>
    <property type="match status" value="1"/>
</dbReference>